<protein>
    <submittedName>
        <fullName evidence="8">Type II toxin-antitoxin system HicA family toxin</fullName>
    </submittedName>
</protein>
<evidence type="ECO:0000256" key="2">
    <source>
        <dbReference type="ARBA" id="ARBA00022649"/>
    </source>
</evidence>
<evidence type="ECO:0000256" key="7">
    <source>
        <dbReference type="ARBA" id="ARBA00023016"/>
    </source>
</evidence>
<evidence type="ECO:0000256" key="1">
    <source>
        <dbReference type="ARBA" id="ARBA00006620"/>
    </source>
</evidence>
<gene>
    <name evidence="8" type="ORF">ACFSNC_24330</name>
</gene>
<proteinExistence type="inferred from homology"/>
<keyword evidence="9" id="KW-1185">Reference proteome</keyword>
<name>A0ABW4Z4Q2_9HYPH</name>
<comment type="similarity">
    <text evidence="1">Belongs to the HicA mRNA interferase family.</text>
</comment>
<keyword evidence="2" id="KW-1277">Toxin-antitoxin system</keyword>
<accession>A0ABW4Z4Q2</accession>
<dbReference type="InterPro" id="IPR038570">
    <property type="entry name" value="HicA_sf"/>
</dbReference>
<dbReference type="SUPFAM" id="SSF54786">
    <property type="entry name" value="YcfA/nrd intein domain"/>
    <property type="match status" value="1"/>
</dbReference>
<evidence type="ECO:0000256" key="6">
    <source>
        <dbReference type="ARBA" id="ARBA00022884"/>
    </source>
</evidence>
<evidence type="ECO:0000256" key="5">
    <source>
        <dbReference type="ARBA" id="ARBA00022801"/>
    </source>
</evidence>
<evidence type="ECO:0000256" key="4">
    <source>
        <dbReference type="ARBA" id="ARBA00022759"/>
    </source>
</evidence>
<dbReference type="InterPro" id="IPR012933">
    <property type="entry name" value="HicA_mRNA_interferase"/>
</dbReference>
<evidence type="ECO:0000313" key="9">
    <source>
        <dbReference type="Proteomes" id="UP001597299"/>
    </source>
</evidence>
<keyword evidence="6" id="KW-0694">RNA-binding</keyword>
<dbReference type="Pfam" id="PF07927">
    <property type="entry name" value="HicA_toxin"/>
    <property type="match status" value="1"/>
</dbReference>
<comment type="caution">
    <text evidence="8">The sequence shown here is derived from an EMBL/GenBank/DDBJ whole genome shotgun (WGS) entry which is preliminary data.</text>
</comment>
<keyword evidence="7" id="KW-0346">Stress response</keyword>
<evidence type="ECO:0000256" key="3">
    <source>
        <dbReference type="ARBA" id="ARBA00022722"/>
    </source>
</evidence>
<keyword evidence="3" id="KW-0540">Nuclease</keyword>
<dbReference type="RefSeq" id="WP_378297237.1">
    <property type="nucleotide sequence ID" value="NZ_JAHBGB010000012.1"/>
</dbReference>
<dbReference type="Gene3D" id="3.30.920.30">
    <property type="entry name" value="Hypothetical protein"/>
    <property type="match status" value="1"/>
</dbReference>
<keyword evidence="4" id="KW-0255">Endonuclease</keyword>
<dbReference type="EMBL" id="JBHUHD010000004">
    <property type="protein sequence ID" value="MFD2143525.1"/>
    <property type="molecule type" value="Genomic_DNA"/>
</dbReference>
<sequence>MYMNARELQRWLAKQGCTFEAHRGGSGHLTVKLNDKTSQLPMHGANKELGTGLVNKIKKDLGLK</sequence>
<reference evidence="9" key="1">
    <citation type="journal article" date="2019" name="Int. J. Syst. Evol. Microbiol.">
        <title>The Global Catalogue of Microorganisms (GCM) 10K type strain sequencing project: providing services to taxonomists for standard genome sequencing and annotation.</title>
        <authorList>
            <consortium name="The Broad Institute Genomics Platform"/>
            <consortium name="The Broad Institute Genome Sequencing Center for Infectious Disease"/>
            <person name="Wu L."/>
            <person name="Ma J."/>
        </authorList>
    </citation>
    <scope>NUCLEOTIDE SEQUENCE [LARGE SCALE GENOMIC DNA]</scope>
    <source>
        <strain evidence="9">CCM 7435</strain>
    </source>
</reference>
<keyword evidence="5" id="KW-0378">Hydrolase</keyword>
<evidence type="ECO:0000313" key="8">
    <source>
        <dbReference type="EMBL" id="MFD2143525.1"/>
    </source>
</evidence>
<organism evidence="8 9">
    <name type="scientific">Ancylobacter oerskovii</name>
    <dbReference type="NCBI Taxonomy" id="459519"/>
    <lineage>
        <taxon>Bacteria</taxon>
        <taxon>Pseudomonadati</taxon>
        <taxon>Pseudomonadota</taxon>
        <taxon>Alphaproteobacteria</taxon>
        <taxon>Hyphomicrobiales</taxon>
        <taxon>Xanthobacteraceae</taxon>
        <taxon>Ancylobacter</taxon>
    </lineage>
</organism>
<dbReference type="Proteomes" id="UP001597299">
    <property type="component" value="Unassembled WGS sequence"/>
</dbReference>